<proteinExistence type="predicted"/>
<gene>
    <name evidence="1" type="ORF">AYL99_11724</name>
</gene>
<name>A0A178Z310_9EURO</name>
<dbReference type="AlphaFoldDB" id="A0A178Z310"/>
<evidence type="ECO:0000313" key="2">
    <source>
        <dbReference type="Proteomes" id="UP000078343"/>
    </source>
</evidence>
<keyword evidence="2" id="KW-1185">Reference proteome</keyword>
<reference evidence="1 2" key="1">
    <citation type="submission" date="2016-04" db="EMBL/GenBank/DDBJ databases">
        <title>Draft genome of Fonsecaea erecta CBS 125763.</title>
        <authorList>
            <person name="Weiss V.A."/>
            <person name="Vicente V.A."/>
            <person name="Raittz R.T."/>
            <person name="Moreno L.F."/>
            <person name="De Souza E.M."/>
            <person name="Pedrosa F.O."/>
            <person name="Steffens M.B."/>
            <person name="Faoro H."/>
            <person name="Tadra-Sfeir M.Z."/>
            <person name="Najafzadeh M.J."/>
            <person name="Felipe M.S."/>
            <person name="Teixeira M."/>
            <person name="Sun J."/>
            <person name="Xi L."/>
            <person name="Gomes R."/>
            <person name="De Azevedo C.M."/>
            <person name="Salgado C.G."/>
            <person name="Da Silva M.B."/>
            <person name="Nascimento M.F."/>
            <person name="Queiroz-Telles F."/>
            <person name="Attili D.S."/>
            <person name="Gorbushina A."/>
        </authorList>
    </citation>
    <scope>NUCLEOTIDE SEQUENCE [LARGE SCALE GENOMIC DNA]</scope>
    <source>
        <strain evidence="1 2">CBS 125763</strain>
    </source>
</reference>
<dbReference type="PANTHER" id="PTHR34706:SF1">
    <property type="entry name" value="VWFA DOMAIN-CONTAINING PROTEIN"/>
    <property type="match status" value="1"/>
</dbReference>
<dbReference type="Proteomes" id="UP000078343">
    <property type="component" value="Unassembled WGS sequence"/>
</dbReference>
<dbReference type="PANTHER" id="PTHR34706">
    <property type="entry name" value="SLR1338 PROTEIN"/>
    <property type="match status" value="1"/>
</dbReference>
<protein>
    <recommendedName>
        <fullName evidence="3">VWFA domain-containing protein</fullName>
    </recommendedName>
</protein>
<comment type="caution">
    <text evidence="1">The sequence shown here is derived from an EMBL/GenBank/DDBJ whole genome shotgun (WGS) entry which is preliminary data.</text>
</comment>
<evidence type="ECO:0000313" key="1">
    <source>
        <dbReference type="EMBL" id="OAP54189.1"/>
    </source>
</evidence>
<dbReference type="EMBL" id="LVYI01000015">
    <property type="protein sequence ID" value="OAP54189.1"/>
    <property type="molecule type" value="Genomic_DNA"/>
</dbReference>
<sequence>MGRHTQHALNRFPGREHRPLGAADHRLFGEERSFNSGAKLLRQPMRTPRYRPWGPVKPLDIIVITDGVPSDEIESAIVHAARKLDTLSAERWKVGIQFFQVGREPEARDMLCELDDAWEVSQIAPDG</sequence>
<evidence type="ECO:0008006" key="3">
    <source>
        <dbReference type="Google" id="ProtNLM"/>
    </source>
</evidence>
<dbReference type="STRING" id="1367422.A0A178Z310"/>
<dbReference type="GeneID" id="30015892"/>
<accession>A0A178Z310</accession>
<dbReference type="RefSeq" id="XP_018687556.1">
    <property type="nucleotide sequence ID" value="XM_018843229.1"/>
</dbReference>
<dbReference type="OrthoDB" id="2142040at2759"/>
<organism evidence="1 2">
    <name type="scientific">Fonsecaea erecta</name>
    <dbReference type="NCBI Taxonomy" id="1367422"/>
    <lineage>
        <taxon>Eukaryota</taxon>
        <taxon>Fungi</taxon>
        <taxon>Dikarya</taxon>
        <taxon>Ascomycota</taxon>
        <taxon>Pezizomycotina</taxon>
        <taxon>Eurotiomycetes</taxon>
        <taxon>Chaetothyriomycetidae</taxon>
        <taxon>Chaetothyriales</taxon>
        <taxon>Herpotrichiellaceae</taxon>
        <taxon>Fonsecaea</taxon>
    </lineage>
</organism>